<dbReference type="RefSeq" id="WP_379892408.1">
    <property type="nucleotide sequence ID" value="NZ_CBCSCT010000009.1"/>
</dbReference>
<sequence length="180" mass="20712">MMSSFYLFSHLVLWSIVFLLSYIAMIIMKENIKIKSMLHEEHEGLPKGIVFPLERHISPKQEWTVIAPEKDGTLIFFTSCYCDACKKLYPIINELYNKLPVYQYFVYISGPEEEVEQLLQNHRLDAPIVRVDNFKDLQTPVVPFAYFISSDGIIQAKGIVNSENHIHTLISKGTRQASAS</sequence>
<feature type="transmembrane region" description="Helical" evidence="1">
    <location>
        <begin position="6"/>
        <end position="28"/>
    </location>
</feature>
<dbReference type="Proteomes" id="UP001596250">
    <property type="component" value="Unassembled WGS sequence"/>
</dbReference>
<evidence type="ECO:0000313" key="3">
    <source>
        <dbReference type="Proteomes" id="UP001596250"/>
    </source>
</evidence>
<accession>A0ABW1IKC3</accession>
<evidence type="ECO:0000313" key="2">
    <source>
        <dbReference type="EMBL" id="MFC5985506.1"/>
    </source>
</evidence>
<name>A0ABW1IKC3_9BACL</name>
<dbReference type="EMBL" id="JBHSQV010000027">
    <property type="protein sequence ID" value="MFC5985506.1"/>
    <property type="molecule type" value="Genomic_DNA"/>
</dbReference>
<reference evidence="3" key="1">
    <citation type="journal article" date="2019" name="Int. J. Syst. Evol. Microbiol.">
        <title>The Global Catalogue of Microorganisms (GCM) 10K type strain sequencing project: providing services to taxonomists for standard genome sequencing and annotation.</title>
        <authorList>
            <consortium name="The Broad Institute Genomics Platform"/>
            <consortium name="The Broad Institute Genome Sequencing Center for Infectious Disease"/>
            <person name="Wu L."/>
            <person name="Ma J."/>
        </authorList>
    </citation>
    <scope>NUCLEOTIDE SEQUENCE [LARGE SCALE GENOMIC DNA]</scope>
    <source>
        <strain evidence="3">CCM 8749</strain>
    </source>
</reference>
<keyword evidence="1" id="KW-1133">Transmembrane helix</keyword>
<proteinExistence type="predicted"/>
<protein>
    <recommendedName>
        <fullName evidence="4">Thioredoxin domain-containing protein</fullName>
    </recommendedName>
</protein>
<keyword evidence="1" id="KW-0812">Transmembrane</keyword>
<dbReference type="InterPro" id="IPR036249">
    <property type="entry name" value="Thioredoxin-like_sf"/>
</dbReference>
<dbReference type="SUPFAM" id="SSF52833">
    <property type="entry name" value="Thioredoxin-like"/>
    <property type="match status" value="1"/>
</dbReference>
<dbReference type="Gene3D" id="3.40.30.10">
    <property type="entry name" value="Glutaredoxin"/>
    <property type="match status" value="1"/>
</dbReference>
<organism evidence="2 3">
    <name type="scientific">Marinicrinis lubricantis</name>
    <dbReference type="NCBI Taxonomy" id="2086470"/>
    <lineage>
        <taxon>Bacteria</taxon>
        <taxon>Bacillati</taxon>
        <taxon>Bacillota</taxon>
        <taxon>Bacilli</taxon>
        <taxon>Bacillales</taxon>
        <taxon>Paenibacillaceae</taxon>
    </lineage>
</organism>
<keyword evidence="3" id="KW-1185">Reference proteome</keyword>
<comment type="caution">
    <text evidence="2">The sequence shown here is derived from an EMBL/GenBank/DDBJ whole genome shotgun (WGS) entry which is preliminary data.</text>
</comment>
<evidence type="ECO:0008006" key="4">
    <source>
        <dbReference type="Google" id="ProtNLM"/>
    </source>
</evidence>
<evidence type="ECO:0000256" key="1">
    <source>
        <dbReference type="SAM" id="Phobius"/>
    </source>
</evidence>
<keyword evidence="1" id="KW-0472">Membrane</keyword>
<gene>
    <name evidence="2" type="ORF">ACFPXP_03525</name>
</gene>